<dbReference type="InterPro" id="IPR038573">
    <property type="entry name" value="BrnT_sf"/>
</dbReference>
<dbReference type="EMBL" id="CABFWF030000010">
    <property type="protein sequence ID" value="CAD7033451.1"/>
    <property type="molecule type" value="Genomic_DNA"/>
</dbReference>
<proteinExistence type="predicted"/>
<protein>
    <submittedName>
        <fullName evidence="1">BrnT family toxin</fullName>
    </submittedName>
</protein>
<evidence type="ECO:0000313" key="1">
    <source>
        <dbReference type="EMBL" id="CAD7033451.1"/>
    </source>
</evidence>
<dbReference type="Pfam" id="PF04365">
    <property type="entry name" value="BrnT_toxin"/>
    <property type="match status" value="1"/>
</dbReference>
<organism evidence="1 2">
    <name type="scientific">Pseudorhizobium endolithicum</name>
    <dbReference type="NCBI Taxonomy" id="1191678"/>
    <lineage>
        <taxon>Bacteria</taxon>
        <taxon>Pseudomonadati</taxon>
        <taxon>Pseudomonadota</taxon>
        <taxon>Alphaproteobacteria</taxon>
        <taxon>Hyphomicrobiales</taxon>
        <taxon>Rhizobiaceae</taxon>
        <taxon>Rhizobium/Agrobacterium group</taxon>
        <taxon>Pseudorhizobium</taxon>
    </lineage>
</organism>
<accession>A0ABN7JJP2</accession>
<gene>
    <name evidence="1" type="ORF">REJC140_03187</name>
</gene>
<dbReference type="RefSeq" id="WP_185927942.1">
    <property type="nucleotide sequence ID" value="NZ_CABFWF030000010.1"/>
</dbReference>
<keyword evidence="2" id="KW-1185">Reference proteome</keyword>
<reference evidence="1 2" key="1">
    <citation type="submission" date="2020-11" db="EMBL/GenBank/DDBJ databases">
        <authorList>
            <person name="Lassalle F."/>
        </authorList>
    </citation>
    <scope>NUCLEOTIDE SEQUENCE [LARGE SCALE GENOMIC DNA]</scope>
    <source>
        <strain evidence="1 2">JC140</strain>
    </source>
</reference>
<name>A0ABN7JJP2_9HYPH</name>
<sequence length="86" mass="10053">MGPKQFGWHEPKRQKTLSERGVDFVRMTLAFSDPAKLVWVDDRRDYGEVRYNMLAEMKGAFLSCNLHDKRRSHLDHFGSEGERQGV</sequence>
<dbReference type="InterPro" id="IPR007460">
    <property type="entry name" value="BrnT_toxin"/>
</dbReference>
<evidence type="ECO:0000313" key="2">
    <source>
        <dbReference type="Proteomes" id="UP000606921"/>
    </source>
</evidence>
<dbReference type="Gene3D" id="3.10.450.530">
    <property type="entry name" value="Ribonuclease toxin, BrnT, of type II toxin-antitoxin system"/>
    <property type="match status" value="1"/>
</dbReference>
<dbReference type="Proteomes" id="UP000606921">
    <property type="component" value="Unassembled WGS sequence"/>
</dbReference>
<comment type="caution">
    <text evidence="1">The sequence shown here is derived from an EMBL/GenBank/DDBJ whole genome shotgun (WGS) entry which is preliminary data.</text>
</comment>